<feature type="transmembrane region" description="Helical" evidence="7">
    <location>
        <begin position="111"/>
        <end position="130"/>
    </location>
</feature>
<evidence type="ECO:0000256" key="1">
    <source>
        <dbReference type="ARBA" id="ARBA00004651"/>
    </source>
</evidence>
<dbReference type="GO" id="GO:0005886">
    <property type="term" value="C:plasma membrane"/>
    <property type="evidence" value="ECO:0007669"/>
    <property type="project" value="UniProtKB-SubCell"/>
</dbReference>
<sequence length="145" mass="15769">MKRIINVGQTSNKIDVALLLARVAIAIMMLTHGLPKMVHLFSGDPIQFPAVMGMSPEVSLGLTVFAEVICSILLLVGFTTRLAAIPLMITMLVAVLVIHSADAFAQKEMALHYLVAYIVLFIAGSGKYSIDYLLQRKLSIRASLI</sequence>
<dbReference type="PANTHER" id="PTHR33452">
    <property type="entry name" value="OXIDOREDUCTASE CATD-RELATED"/>
    <property type="match status" value="1"/>
</dbReference>
<feature type="transmembrane region" description="Helical" evidence="7">
    <location>
        <begin position="16"/>
        <end position="38"/>
    </location>
</feature>
<dbReference type="EMBL" id="CP011390">
    <property type="protein sequence ID" value="ANE49200.1"/>
    <property type="molecule type" value="Genomic_DNA"/>
</dbReference>
<dbReference type="RefSeq" id="WP_066401270.1">
    <property type="nucleotide sequence ID" value="NZ_CP011390.1"/>
</dbReference>
<evidence type="ECO:0000256" key="4">
    <source>
        <dbReference type="ARBA" id="ARBA00022692"/>
    </source>
</evidence>
<dbReference type="InterPro" id="IPR032808">
    <property type="entry name" value="DoxX"/>
</dbReference>
<evidence type="ECO:0000256" key="7">
    <source>
        <dbReference type="SAM" id="Phobius"/>
    </source>
</evidence>
<dbReference type="KEGG" id="fla:SY85_00460"/>
<evidence type="ECO:0000313" key="8">
    <source>
        <dbReference type="EMBL" id="ANE49200.1"/>
    </source>
</evidence>
<evidence type="ECO:0000313" key="9">
    <source>
        <dbReference type="Proteomes" id="UP000077177"/>
    </source>
</evidence>
<dbReference type="AlphaFoldDB" id="A0A172TQA1"/>
<keyword evidence="3" id="KW-1003">Cell membrane</keyword>
<accession>A0A172TQA1</accession>
<evidence type="ECO:0000256" key="6">
    <source>
        <dbReference type="ARBA" id="ARBA00023136"/>
    </source>
</evidence>
<dbReference type="PANTHER" id="PTHR33452:SF1">
    <property type="entry name" value="INNER MEMBRANE PROTEIN YPHA-RELATED"/>
    <property type="match status" value="1"/>
</dbReference>
<dbReference type="Pfam" id="PF07681">
    <property type="entry name" value="DoxX"/>
    <property type="match status" value="1"/>
</dbReference>
<evidence type="ECO:0000256" key="3">
    <source>
        <dbReference type="ARBA" id="ARBA00022475"/>
    </source>
</evidence>
<reference evidence="8 9" key="2">
    <citation type="journal article" date="2016" name="Int. J. Syst. Evol. Microbiol.">
        <title>Flavisolibacter tropicus sp. nov., isolated from tropical soil.</title>
        <authorList>
            <person name="Lee J.J."/>
            <person name="Kang M.S."/>
            <person name="Kim G.S."/>
            <person name="Lee C.S."/>
            <person name="Lim S."/>
            <person name="Lee J."/>
            <person name="Roh S.H."/>
            <person name="Kang H."/>
            <person name="Ha J.M."/>
            <person name="Bae S."/>
            <person name="Jung H.Y."/>
            <person name="Kim M.K."/>
        </authorList>
    </citation>
    <scope>NUCLEOTIDE SEQUENCE [LARGE SCALE GENOMIC DNA]</scope>
    <source>
        <strain evidence="8 9">LCS9</strain>
    </source>
</reference>
<dbReference type="STRING" id="1492898.SY85_00460"/>
<protein>
    <submittedName>
        <fullName evidence="8">DoxX family protein</fullName>
    </submittedName>
</protein>
<evidence type="ECO:0000256" key="5">
    <source>
        <dbReference type="ARBA" id="ARBA00022989"/>
    </source>
</evidence>
<evidence type="ECO:0000256" key="2">
    <source>
        <dbReference type="ARBA" id="ARBA00006679"/>
    </source>
</evidence>
<organism evidence="8 9">
    <name type="scientific">Flavisolibacter tropicus</name>
    <dbReference type="NCBI Taxonomy" id="1492898"/>
    <lineage>
        <taxon>Bacteria</taxon>
        <taxon>Pseudomonadati</taxon>
        <taxon>Bacteroidota</taxon>
        <taxon>Chitinophagia</taxon>
        <taxon>Chitinophagales</taxon>
        <taxon>Chitinophagaceae</taxon>
        <taxon>Flavisolibacter</taxon>
    </lineage>
</organism>
<name>A0A172TQA1_9BACT</name>
<reference evidence="9" key="1">
    <citation type="submission" date="2015-01" db="EMBL/GenBank/DDBJ databases">
        <title>Flavisolibacter sp./LCS9/ whole genome sequencing.</title>
        <authorList>
            <person name="Kim M.K."/>
            <person name="Srinivasan S."/>
            <person name="Lee J.-J."/>
        </authorList>
    </citation>
    <scope>NUCLEOTIDE SEQUENCE [LARGE SCALE GENOMIC DNA]</scope>
    <source>
        <strain evidence="9">LCS9</strain>
    </source>
</reference>
<keyword evidence="6 7" id="KW-0472">Membrane</keyword>
<dbReference type="OrthoDB" id="9813193at2"/>
<proteinExistence type="inferred from homology"/>
<keyword evidence="4 7" id="KW-0812">Transmembrane</keyword>
<feature type="transmembrane region" description="Helical" evidence="7">
    <location>
        <begin position="85"/>
        <end position="105"/>
    </location>
</feature>
<dbReference type="PATRIC" id="fig|1492898.3.peg.100"/>
<dbReference type="InterPro" id="IPR051907">
    <property type="entry name" value="DoxX-like_oxidoreductase"/>
</dbReference>
<comment type="subcellular location">
    <subcellularLocation>
        <location evidence="1">Cell membrane</location>
        <topology evidence="1">Multi-pass membrane protein</topology>
    </subcellularLocation>
</comment>
<feature type="transmembrane region" description="Helical" evidence="7">
    <location>
        <begin position="58"/>
        <end position="78"/>
    </location>
</feature>
<comment type="similarity">
    <text evidence="2">Belongs to the DoxX family.</text>
</comment>
<keyword evidence="5 7" id="KW-1133">Transmembrane helix</keyword>
<dbReference type="Proteomes" id="UP000077177">
    <property type="component" value="Chromosome"/>
</dbReference>
<keyword evidence="9" id="KW-1185">Reference proteome</keyword>
<gene>
    <name evidence="8" type="ORF">SY85_00460</name>
</gene>